<evidence type="ECO:0000256" key="6">
    <source>
        <dbReference type="ARBA" id="ARBA00023273"/>
    </source>
</evidence>
<evidence type="ECO:0000256" key="7">
    <source>
        <dbReference type="ARBA" id="ARBA00034100"/>
    </source>
</evidence>
<proteinExistence type="predicted"/>
<evidence type="ECO:0000256" key="9">
    <source>
        <dbReference type="ARBA" id="ARBA00057758"/>
    </source>
</evidence>
<keyword evidence="4" id="KW-0472">Membrane</keyword>
<gene>
    <name evidence="11" type="ORF">ACJMK2_032708</name>
</gene>
<keyword evidence="12" id="KW-1185">Reference proteome</keyword>
<evidence type="ECO:0000256" key="8">
    <source>
        <dbReference type="ARBA" id="ARBA00034111"/>
    </source>
</evidence>
<accession>A0ABD3X2J1</accession>
<evidence type="ECO:0000259" key="10">
    <source>
        <dbReference type="SMART" id="SM00225"/>
    </source>
</evidence>
<sequence length="273" mass="30823">MSVVNDTNINTKMSENACTAEFPEIVELNVGGVFYTTALSTLTKEPESLLGQMFKGTGHLMIHKDSKGKVFLDRDGVLFRYILDYLRNMKLVLPENFHEKERLRHEAEYFQIPGLVNALSGISGKLSPISNPRLLTALNSNCVSPTTEGKQPGYIVIGYRGTFAFGRDGLADVKFRKLSRIIVCGRVSLCREVFKDTLNESRDPDRGCTDRYTSRFFLKHSFLEQAFDMLAEESFRLVGSCASGTNSAGEIKVGMDTEEAKWQHYNEFVFERR</sequence>
<name>A0ABD3X2J1_SINWO</name>
<dbReference type="Gene3D" id="3.30.710.10">
    <property type="entry name" value="Potassium Channel Kv1.1, Chain A"/>
    <property type="match status" value="1"/>
</dbReference>
<dbReference type="InterPro" id="IPR057093">
    <property type="entry name" value="H1_KCTD8_12_16"/>
</dbReference>
<dbReference type="InterPro" id="IPR011333">
    <property type="entry name" value="SKP1/BTB/POZ_sf"/>
</dbReference>
<comment type="function">
    <text evidence="9">Auxiliary subunit of GABA-B receptors that determine the pharmacology and kinetics of the receptor response. Increases agonist potency and markedly alter the G-protein signaling of the receptors by accelerating onset and promoting desensitization.</text>
</comment>
<evidence type="ECO:0000313" key="12">
    <source>
        <dbReference type="Proteomes" id="UP001634394"/>
    </source>
</evidence>
<comment type="caution">
    <text evidence="11">The sequence shown here is derived from an EMBL/GenBank/DDBJ whole genome shotgun (WGS) entry which is preliminary data.</text>
</comment>
<dbReference type="SMART" id="SM00225">
    <property type="entry name" value="BTB"/>
    <property type="match status" value="1"/>
</dbReference>
<keyword evidence="6" id="KW-0966">Cell projection</keyword>
<dbReference type="AlphaFoldDB" id="A0ABD3X2J1"/>
<dbReference type="CDD" id="cd18367">
    <property type="entry name" value="BTB_POZ_KCTD8-like"/>
    <property type="match status" value="1"/>
</dbReference>
<evidence type="ECO:0000256" key="5">
    <source>
        <dbReference type="ARBA" id="ARBA00023257"/>
    </source>
</evidence>
<dbReference type="PANTHER" id="PTHR14499:SF136">
    <property type="entry name" value="GH08630P"/>
    <property type="match status" value="1"/>
</dbReference>
<organism evidence="11 12">
    <name type="scientific">Sinanodonta woodiana</name>
    <name type="common">Chinese pond mussel</name>
    <name type="synonym">Anodonta woodiana</name>
    <dbReference type="NCBI Taxonomy" id="1069815"/>
    <lineage>
        <taxon>Eukaryota</taxon>
        <taxon>Metazoa</taxon>
        <taxon>Spiralia</taxon>
        <taxon>Lophotrochozoa</taxon>
        <taxon>Mollusca</taxon>
        <taxon>Bivalvia</taxon>
        <taxon>Autobranchia</taxon>
        <taxon>Heteroconchia</taxon>
        <taxon>Palaeoheterodonta</taxon>
        <taxon>Unionida</taxon>
        <taxon>Unionoidea</taxon>
        <taxon>Unionidae</taxon>
        <taxon>Unioninae</taxon>
        <taxon>Sinanodonta</taxon>
    </lineage>
</organism>
<keyword evidence="3" id="KW-0770">Synapse</keyword>
<dbReference type="InterPro" id="IPR003131">
    <property type="entry name" value="T1-type_BTB"/>
</dbReference>
<dbReference type="EMBL" id="JBJQND010000004">
    <property type="protein sequence ID" value="KAL3880472.1"/>
    <property type="molecule type" value="Genomic_DNA"/>
</dbReference>
<dbReference type="SUPFAM" id="SSF54695">
    <property type="entry name" value="POZ domain"/>
    <property type="match status" value="1"/>
</dbReference>
<dbReference type="Proteomes" id="UP001634394">
    <property type="component" value="Unassembled WGS sequence"/>
</dbReference>
<keyword evidence="2" id="KW-0597">Phosphoprotein</keyword>
<reference evidence="11 12" key="1">
    <citation type="submission" date="2024-11" db="EMBL/GenBank/DDBJ databases">
        <title>Chromosome-level genome assembly of the freshwater bivalve Anodonta woodiana.</title>
        <authorList>
            <person name="Chen X."/>
        </authorList>
    </citation>
    <scope>NUCLEOTIDE SEQUENCE [LARGE SCALE GENOMIC DNA]</scope>
    <source>
        <strain evidence="11">MN2024</strain>
        <tissue evidence="11">Gills</tissue>
    </source>
</reference>
<dbReference type="PANTHER" id="PTHR14499">
    <property type="entry name" value="POTASSIUM CHANNEL TETRAMERIZATION DOMAIN-CONTAINING"/>
    <property type="match status" value="1"/>
</dbReference>
<evidence type="ECO:0000313" key="11">
    <source>
        <dbReference type="EMBL" id="KAL3880472.1"/>
    </source>
</evidence>
<keyword evidence="5" id="KW-0628">Postsynaptic cell membrane</keyword>
<feature type="domain" description="BTB" evidence="10">
    <location>
        <begin position="24"/>
        <end position="127"/>
    </location>
</feature>
<keyword evidence="1" id="KW-1003">Cell membrane</keyword>
<dbReference type="GO" id="GO:0045211">
    <property type="term" value="C:postsynaptic membrane"/>
    <property type="evidence" value="ECO:0007669"/>
    <property type="project" value="UniProtKB-SubCell"/>
</dbReference>
<dbReference type="Pfam" id="PF23110">
    <property type="entry name" value="H1_KCTD8_12_16"/>
    <property type="match status" value="1"/>
</dbReference>
<dbReference type="InterPro" id="IPR000210">
    <property type="entry name" value="BTB/POZ_dom"/>
</dbReference>
<evidence type="ECO:0000256" key="2">
    <source>
        <dbReference type="ARBA" id="ARBA00022553"/>
    </source>
</evidence>
<evidence type="ECO:0000256" key="4">
    <source>
        <dbReference type="ARBA" id="ARBA00023136"/>
    </source>
</evidence>
<dbReference type="GO" id="GO:0042734">
    <property type="term" value="C:presynaptic membrane"/>
    <property type="evidence" value="ECO:0007669"/>
    <property type="project" value="UniProtKB-SubCell"/>
</dbReference>
<evidence type="ECO:0000256" key="3">
    <source>
        <dbReference type="ARBA" id="ARBA00023018"/>
    </source>
</evidence>
<dbReference type="CDD" id="cd22204">
    <property type="entry name" value="H1_KCTD12-like"/>
    <property type="match status" value="1"/>
</dbReference>
<dbReference type="Pfam" id="PF02214">
    <property type="entry name" value="BTB_2"/>
    <property type="match status" value="1"/>
</dbReference>
<evidence type="ECO:0000256" key="1">
    <source>
        <dbReference type="ARBA" id="ARBA00022475"/>
    </source>
</evidence>
<protein>
    <recommendedName>
        <fullName evidence="10">BTB domain-containing protein</fullName>
    </recommendedName>
</protein>
<comment type="subcellular location">
    <subcellularLocation>
        <location evidence="7">Postsynaptic cell membrane</location>
    </subcellularLocation>
    <subcellularLocation>
        <location evidence="8">Presynaptic cell membrane</location>
    </subcellularLocation>
</comment>